<evidence type="ECO:0000313" key="9">
    <source>
        <dbReference type="EMBL" id="KAF7730963.1"/>
    </source>
</evidence>
<dbReference type="InterPro" id="IPR000719">
    <property type="entry name" value="Prot_kinase_dom"/>
</dbReference>
<keyword evidence="5 6" id="KW-0067">ATP-binding</keyword>
<evidence type="ECO:0000259" key="8">
    <source>
        <dbReference type="PROSITE" id="PS50011"/>
    </source>
</evidence>
<evidence type="ECO:0000256" key="1">
    <source>
        <dbReference type="ARBA" id="ARBA00022527"/>
    </source>
</evidence>
<feature type="region of interest" description="Disordered" evidence="7">
    <location>
        <begin position="1"/>
        <end position="82"/>
    </location>
</feature>
<dbReference type="Proteomes" id="UP000605846">
    <property type="component" value="Unassembled WGS sequence"/>
</dbReference>
<keyword evidence="1" id="KW-0723">Serine/threonine-protein kinase</keyword>
<dbReference type="EMBL" id="JABAYA010000012">
    <property type="protein sequence ID" value="KAF7730963.1"/>
    <property type="molecule type" value="Genomic_DNA"/>
</dbReference>
<gene>
    <name evidence="9" type="ORF">EC973_001009</name>
</gene>
<dbReference type="GO" id="GO:0005524">
    <property type="term" value="F:ATP binding"/>
    <property type="evidence" value="ECO:0007669"/>
    <property type="project" value="UniProtKB-UniRule"/>
</dbReference>
<dbReference type="FunFam" id="3.30.200.20:FF:000003">
    <property type="entry name" value="Non-specific serine/threonine protein kinase"/>
    <property type="match status" value="1"/>
</dbReference>
<feature type="domain" description="Protein kinase" evidence="8">
    <location>
        <begin position="92"/>
        <end position="345"/>
    </location>
</feature>
<dbReference type="CDD" id="cd14003">
    <property type="entry name" value="STKc_AMPK-like"/>
    <property type="match status" value="1"/>
</dbReference>
<keyword evidence="2" id="KW-0808">Transferase</keyword>
<evidence type="ECO:0000313" key="10">
    <source>
        <dbReference type="Proteomes" id="UP000605846"/>
    </source>
</evidence>
<reference evidence="9" key="1">
    <citation type="submission" date="2020-01" db="EMBL/GenBank/DDBJ databases">
        <title>Genome Sequencing of Three Apophysomyces-Like Fungal Strains Confirms a Novel Fungal Genus in the Mucoromycota with divergent Burkholderia-like Endosymbiotic Bacteria.</title>
        <authorList>
            <person name="Stajich J.E."/>
            <person name="Macias A.M."/>
            <person name="Carter-House D."/>
            <person name="Lovett B."/>
            <person name="Kasson L.R."/>
            <person name="Berry K."/>
            <person name="Grigoriev I."/>
            <person name="Chang Y."/>
            <person name="Spatafora J."/>
            <person name="Kasson M.T."/>
        </authorList>
    </citation>
    <scope>NUCLEOTIDE SEQUENCE</scope>
    <source>
        <strain evidence="9">NRRL A-21654</strain>
    </source>
</reference>
<dbReference type="Gene3D" id="1.10.510.10">
    <property type="entry name" value="Transferase(Phosphotransferase) domain 1"/>
    <property type="match status" value="1"/>
</dbReference>
<keyword evidence="4" id="KW-0418">Kinase</keyword>
<dbReference type="SUPFAM" id="SSF56112">
    <property type="entry name" value="Protein kinase-like (PK-like)"/>
    <property type="match status" value="1"/>
</dbReference>
<dbReference type="GO" id="GO:0035556">
    <property type="term" value="P:intracellular signal transduction"/>
    <property type="evidence" value="ECO:0007669"/>
    <property type="project" value="TreeGrafter"/>
</dbReference>
<dbReference type="AlphaFoldDB" id="A0A8H7BY95"/>
<evidence type="ECO:0000256" key="5">
    <source>
        <dbReference type="ARBA" id="ARBA00022840"/>
    </source>
</evidence>
<dbReference type="InterPro" id="IPR008271">
    <property type="entry name" value="Ser/Thr_kinase_AS"/>
</dbReference>
<dbReference type="PROSITE" id="PS00107">
    <property type="entry name" value="PROTEIN_KINASE_ATP"/>
    <property type="match status" value="1"/>
</dbReference>
<comment type="caution">
    <text evidence="9">The sequence shown here is derived from an EMBL/GenBank/DDBJ whole genome shotgun (WGS) entry which is preliminary data.</text>
</comment>
<dbReference type="PROSITE" id="PS00108">
    <property type="entry name" value="PROTEIN_KINASE_ST"/>
    <property type="match status" value="1"/>
</dbReference>
<feature type="region of interest" description="Disordered" evidence="7">
    <location>
        <begin position="694"/>
        <end position="740"/>
    </location>
</feature>
<proteinExistence type="predicted"/>
<name>A0A8H7BY95_9FUNG</name>
<dbReference type="Pfam" id="PF00069">
    <property type="entry name" value="Pkinase"/>
    <property type="match status" value="1"/>
</dbReference>
<dbReference type="OrthoDB" id="193931at2759"/>
<dbReference type="PROSITE" id="PS50011">
    <property type="entry name" value="PROTEIN_KINASE_DOM"/>
    <property type="match status" value="1"/>
</dbReference>
<protein>
    <recommendedName>
        <fullName evidence="8">Protein kinase domain-containing protein</fullName>
    </recommendedName>
</protein>
<keyword evidence="3 6" id="KW-0547">Nucleotide-binding</keyword>
<evidence type="ECO:0000256" key="2">
    <source>
        <dbReference type="ARBA" id="ARBA00022679"/>
    </source>
</evidence>
<evidence type="ECO:0000256" key="6">
    <source>
        <dbReference type="PROSITE-ProRule" id="PRU10141"/>
    </source>
</evidence>
<accession>A0A8H7BY95</accession>
<feature type="region of interest" description="Disordered" evidence="7">
    <location>
        <begin position="612"/>
        <end position="663"/>
    </location>
</feature>
<dbReference type="InterPro" id="IPR017441">
    <property type="entry name" value="Protein_kinase_ATP_BS"/>
</dbReference>
<dbReference type="PANTHER" id="PTHR24346:SF30">
    <property type="entry name" value="MATERNAL EMBRYONIC LEUCINE ZIPPER KINASE"/>
    <property type="match status" value="1"/>
</dbReference>
<evidence type="ECO:0000256" key="4">
    <source>
        <dbReference type="ARBA" id="ARBA00022777"/>
    </source>
</evidence>
<dbReference type="InterPro" id="IPR011009">
    <property type="entry name" value="Kinase-like_dom_sf"/>
</dbReference>
<evidence type="ECO:0000256" key="7">
    <source>
        <dbReference type="SAM" id="MobiDB-lite"/>
    </source>
</evidence>
<dbReference type="GO" id="GO:0005737">
    <property type="term" value="C:cytoplasm"/>
    <property type="evidence" value="ECO:0007669"/>
    <property type="project" value="TreeGrafter"/>
</dbReference>
<organism evidence="9 10">
    <name type="scientific">Apophysomyces ossiformis</name>
    <dbReference type="NCBI Taxonomy" id="679940"/>
    <lineage>
        <taxon>Eukaryota</taxon>
        <taxon>Fungi</taxon>
        <taxon>Fungi incertae sedis</taxon>
        <taxon>Mucoromycota</taxon>
        <taxon>Mucoromycotina</taxon>
        <taxon>Mucoromycetes</taxon>
        <taxon>Mucorales</taxon>
        <taxon>Mucorineae</taxon>
        <taxon>Mucoraceae</taxon>
        <taxon>Apophysomyces</taxon>
    </lineage>
</organism>
<feature type="binding site" evidence="6">
    <location>
        <position position="121"/>
    </location>
    <ligand>
        <name>ATP</name>
        <dbReference type="ChEBI" id="CHEBI:30616"/>
    </ligand>
</feature>
<dbReference type="GO" id="GO:0004674">
    <property type="term" value="F:protein serine/threonine kinase activity"/>
    <property type="evidence" value="ECO:0007669"/>
    <property type="project" value="UniProtKB-KW"/>
</dbReference>
<sequence length="824" mass="92954">MPLHGVADHLRTKWRRRSSRTTTSGTVIKPEDGRRTHNNNSSNHHNHLRAKSKASTEGESGAKSAKERKSSSSPPKDYPPSPDTLLNGIGDYVFLNQLGHGKFSKVMLAQHYLTGEKFAIKIIDKRIHDYRVMSRLVREITLMEVIDHPNIVHLYETYETADSLYLVMEYVPGVNLEEHLQRRGGALSENEARMIFRQMVAAVDYCHSRWVVHRDLKAPNVLLTPDGNVRLIDLGLGNRFGLQRLKTICGSMLYYSPEIISGQKYIGPEVDCWCLGVSLFRMTAGFEPFAHAHTVGELRKDVISGNYPMPVHLSDGLQRTIRKCLAVDRRKRMALQVALKDDPWLNNYGQLEDLFASKNSKEDHGSSEVDEVVRMKAERERAKRQHLKDLEEEKRTGYHVKRTIIYHPINQSIYFTSSTPHTSKMEVNFRSREALRASLFQEIQTILHQVGLEPIHNARLSDMKSPFHYLLHKLKRPNSQTHLKKTPSTLSLSQLYQRVTSDQINYYSIQANVRGLSSTTAVDSGRSSFSSFSMNNSYPYSLRHGTFNQQAMQRDEYELILLVRSACELLGVTYQHDTKMRLTCMMTLRQGTMDKNRGSWFYSLVPRDGQHDGAISTPTLLQKPPRSSSNDFGQDNNNHGRRSSSFMDKISNSSQTKGGGSRWSRQFKRLSMPLHQWSNSIHFNSSSAAISNPGSMTIGQGSFARTTSQQQLAQRSGTTTAGGAAPPALPSPEDQTGSDEKMAQKDGTVIFTIEAFSVPRKVKDENRTTTVPSHRMVGIRFSKVKGSSKVFKLASGWISGVLATNIHDPMYNESLNTTDMDTSA</sequence>
<dbReference type="SMART" id="SM00220">
    <property type="entry name" value="S_TKc"/>
    <property type="match status" value="1"/>
</dbReference>
<dbReference type="PANTHER" id="PTHR24346">
    <property type="entry name" value="MAP/MICROTUBULE AFFINITY-REGULATING KINASE"/>
    <property type="match status" value="1"/>
</dbReference>
<feature type="compositionally biased region" description="Polar residues" evidence="7">
    <location>
        <begin position="694"/>
        <end position="716"/>
    </location>
</feature>
<evidence type="ECO:0000256" key="3">
    <source>
        <dbReference type="ARBA" id="ARBA00022741"/>
    </source>
</evidence>
<keyword evidence="10" id="KW-1185">Reference proteome</keyword>
<dbReference type="FunFam" id="1.10.510.10:FF:000571">
    <property type="entry name" value="Maternal embryonic leucine zipper kinase"/>
    <property type="match status" value="1"/>
</dbReference>
<feature type="compositionally biased region" description="Basic and acidic residues" evidence="7">
    <location>
        <begin position="1"/>
        <end position="11"/>
    </location>
</feature>
<feature type="compositionally biased region" description="Low complexity" evidence="7">
    <location>
        <begin position="717"/>
        <end position="726"/>
    </location>
</feature>
<feature type="compositionally biased region" description="Polar residues" evidence="7">
    <location>
        <begin position="616"/>
        <end position="656"/>
    </location>
</feature>